<dbReference type="Gene3D" id="1.20.58.520">
    <property type="entry name" value="Amidohydrolase"/>
    <property type="match status" value="1"/>
</dbReference>
<dbReference type="GO" id="GO:0016810">
    <property type="term" value="F:hydrolase activity, acting on carbon-nitrogen (but not peptide) bonds"/>
    <property type="evidence" value="ECO:0007669"/>
    <property type="project" value="InterPro"/>
</dbReference>
<sequence>MLLIKIIFKENTVKQNTIRNFAARHLFAATAVLSAVYLPTALAQTIVNNIYSEKGLAGTMSQTQLDTNTYTSQARFGWNNRRIVIDETLKLDDKGRILGFEVQGQSAFGADISESYVWENGHAKWQNDDEHSSANTTQPTFYVPKNSTLAIDNALIRYLIKNDLDQIEVLPHGKITFTKLDSVKLGDEQVYLYAKSGLTMTPDFAWYDEEGNYFAQSWGGMYVIRDGFSTAQFEQLKVRQLKAEQTYLENLAEQLTEYHSALLLDQVNVFDVEKGITLKGQQVLIEQGKIVQVAPKIKLSKKVATVNGQGKTLIPGLWDMHGHLSKDTGILNIATGVTSVRDMGNEHQNLMEIQALFDTGKVLGTRVYRAGFMDKYSENSAGLSVKTLEEALEMVDFFADNGYVQIKLYSSIDPKWVKPIAQRAHSRGLRLSGHIPAFMTAEQAVHAGYNEIQHINMLFLNFLAGEKVDTRTKQRFSLIGEKAAEMPMTGKEMDAFIKLLADNNVVIDPTVSTFRSLLMSKNKQIDQEFAEIAPHLPPNFVRNLKGAQMQVEEEHQSAYHNSGDALLKMVKILYDAGVPMVAGTDSVPGFTLLRELELYTMSGIPATEVLKMATIDSARLMGVAHQTGSISEGKVADLILVDGDPSQDIKALRKLSLVIKGSQVFKPEAIFEQIGITPFTEASRIIL</sequence>
<dbReference type="InterPro" id="IPR006680">
    <property type="entry name" value="Amidohydro-rel"/>
</dbReference>
<dbReference type="OrthoDB" id="6190564at2"/>
<dbReference type="Pfam" id="PF01979">
    <property type="entry name" value="Amidohydro_1"/>
    <property type="match status" value="1"/>
</dbReference>
<feature type="domain" description="Amidohydrolase-related" evidence="1">
    <location>
        <begin position="332"/>
        <end position="654"/>
    </location>
</feature>
<evidence type="ECO:0000313" key="2">
    <source>
        <dbReference type="EMBL" id="TMP28163.1"/>
    </source>
</evidence>
<dbReference type="SUPFAM" id="SSF51338">
    <property type="entry name" value="Composite domain of metallo-dependent hydrolases"/>
    <property type="match status" value="2"/>
</dbReference>
<reference evidence="3" key="2">
    <citation type="submission" date="2019-06" db="EMBL/GenBank/DDBJ databases">
        <title>Co-occurence of chitin degradation, pigmentation and bioactivity in marine Pseudoalteromonas.</title>
        <authorList>
            <person name="Sonnenschein E.C."/>
            <person name="Bech P.K."/>
        </authorList>
    </citation>
    <scope>NUCLEOTIDE SEQUENCE [LARGE SCALE GENOMIC DNA]</scope>
    <source>
        <strain evidence="3">S2676</strain>
    </source>
</reference>
<dbReference type="InterPro" id="IPR011059">
    <property type="entry name" value="Metal-dep_hydrolase_composite"/>
</dbReference>
<evidence type="ECO:0000313" key="3">
    <source>
        <dbReference type="Proteomes" id="UP000310249"/>
    </source>
</evidence>
<dbReference type="SUPFAM" id="SSF51556">
    <property type="entry name" value="Metallo-dependent hydrolases"/>
    <property type="match status" value="1"/>
</dbReference>
<dbReference type="PANTHER" id="PTHR43135:SF3">
    <property type="entry name" value="ALPHA-D-RIBOSE 1-METHYLPHOSPHONATE 5-TRIPHOSPHATE DIPHOSPHATASE"/>
    <property type="match status" value="1"/>
</dbReference>
<dbReference type="Gene3D" id="2.30.40.10">
    <property type="entry name" value="Urease, subunit C, domain 1"/>
    <property type="match status" value="1"/>
</dbReference>
<comment type="caution">
    <text evidence="2">The sequence shown here is derived from an EMBL/GenBank/DDBJ whole genome shotgun (WGS) entry which is preliminary data.</text>
</comment>
<dbReference type="InterPro" id="IPR051781">
    <property type="entry name" value="Metallo-dep_Hydrolase"/>
</dbReference>
<dbReference type="PANTHER" id="PTHR43135">
    <property type="entry name" value="ALPHA-D-RIBOSE 1-METHYLPHOSPHONATE 5-TRIPHOSPHATE DIPHOSPHATASE"/>
    <property type="match status" value="1"/>
</dbReference>
<dbReference type="AlphaFoldDB" id="A0A5S3WMT6"/>
<reference evidence="2 3" key="1">
    <citation type="submission" date="2018-01" db="EMBL/GenBank/DDBJ databases">
        <authorList>
            <person name="Paulsen S."/>
            <person name="Gram L.K."/>
        </authorList>
    </citation>
    <scope>NUCLEOTIDE SEQUENCE [LARGE SCALE GENOMIC DNA]</scope>
    <source>
        <strain evidence="2 3">S2676</strain>
    </source>
</reference>
<accession>A0A5S3WMT6</accession>
<evidence type="ECO:0000259" key="1">
    <source>
        <dbReference type="Pfam" id="PF01979"/>
    </source>
</evidence>
<dbReference type="EMBL" id="PNCI01000027">
    <property type="protein sequence ID" value="TMP28163.1"/>
    <property type="molecule type" value="Genomic_DNA"/>
</dbReference>
<dbReference type="Gene3D" id="3.30.110.90">
    <property type="entry name" value="Amidohydrolase"/>
    <property type="match status" value="1"/>
</dbReference>
<keyword evidence="2" id="KW-0378">Hydrolase</keyword>
<protein>
    <submittedName>
        <fullName evidence="2">Amidohydrolase</fullName>
    </submittedName>
</protein>
<dbReference type="Proteomes" id="UP000310249">
    <property type="component" value="Unassembled WGS sequence"/>
</dbReference>
<name>A0A5S3WMT6_9GAMM</name>
<dbReference type="InterPro" id="IPR032466">
    <property type="entry name" value="Metal_Hydrolase"/>
</dbReference>
<gene>
    <name evidence="2" type="ORF">CWB99_12185</name>
</gene>
<organism evidence="2 3">
    <name type="scientific">Pseudoalteromonas rubra</name>
    <dbReference type="NCBI Taxonomy" id="43658"/>
    <lineage>
        <taxon>Bacteria</taxon>
        <taxon>Pseudomonadati</taxon>
        <taxon>Pseudomonadota</taxon>
        <taxon>Gammaproteobacteria</taxon>
        <taxon>Alteromonadales</taxon>
        <taxon>Pseudoalteromonadaceae</taxon>
        <taxon>Pseudoalteromonas</taxon>
    </lineage>
</organism>
<dbReference type="Gene3D" id="3.40.50.10910">
    <property type="entry name" value="Amidohydrolase"/>
    <property type="match status" value="1"/>
</dbReference>
<proteinExistence type="predicted"/>